<dbReference type="AlphaFoldDB" id="A0A917YTJ8"/>
<dbReference type="Proteomes" id="UP000606935">
    <property type="component" value="Unassembled WGS sequence"/>
</dbReference>
<reference evidence="2" key="2">
    <citation type="submission" date="2020-09" db="EMBL/GenBank/DDBJ databases">
        <authorList>
            <person name="Sun Q."/>
            <person name="Zhou Y."/>
        </authorList>
    </citation>
    <scope>NUCLEOTIDE SEQUENCE</scope>
    <source>
        <strain evidence="2">CGMCC 1.7086</strain>
    </source>
</reference>
<sequence>MSASLQSARLFLRLMQPEDAPAIFAYRQLPEVTRFQGWVPVNEQEVADYARQLQSQPDSLTTLWQQWVFIAVQTNEVLGDLAFKLDESRQQAELGVALAPKHQGKGFATEALRQLISYLFRELRLHRIHVSIDPLNHRSIALFDRLGFRREGLLKQSLWFKQQWCDDLLMAVLAEEWQA</sequence>
<proteinExistence type="predicted"/>
<comment type="caution">
    <text evidence="2">The sequence shown here is derived from an EMBL/GenBank/DDBJ whole genome shotgun (WGS) entry which is preliminary data.</text>
</comment>
<evidence type="ECO:0000259" key="1">
    <source>
        <dbReference type="PROSITE" id="PS51186"/>
    </source>
</evidence>
<dbReference type="GO" id="GO:0016747">
    <property type="term" value="F:acyltransferase activity, transferring groups other than amino-acyl groups"/>
    <property type="evidence" value="ECO:0007669"/>
    <property type="project" value="InterPro"/>
</dbReference>
<dbReference type="InterPro" id="IPR016181">
    <property type="entry name" value="Acyl_CoA_acyltransferase"/>
</dbReference>
<dbReference type="EMBL" id="BMLS01000001">
    <property type="protein sequence ID" value="GGO66272.1"/>
    <property type="molecule type" value="Genomic_DNA"/>
</dbReference>
<evidence type="ECO:0000313" key="2">
    <source>
        <dbReference type="EMBL" id="GGO66272.1"/>
    </source>
</evidence>
<dbReference type="PANTHER" id="PTHR43792:SF1">
    <property type="entry name" value="N-ACETYLTRANSFERASE DOMAIN-CONTAINING PROTEIN"/>
    <property type="match status" value="1"/>
</dbReference>
<dbReference type="CDD" id="cd04301">
    <property type="entry name" value="NAT_SF"/>
    <property type="match status" value="1"/>
</dbReference>
<reference evidence="2" key="1">
    <citation type="journal article" date="2014" name="Int. J. Syst. Evol. Microbiol.">
        <title>Complete genome sequence of Corynebacterium casei LMG S-19264T (=DSM 44701T), isolated from a smear-ripened cheese.</title>
        <authorList>
            <consortium name="US DOE Joint Genome Institute (JGI-PGF)"/>
            <person name="Walter F."/>
            <person name="Albersmeier A."/>
            <person name="Kalinowski J."/>
            <person name="Ruckert C."/>
        </authorList>
    </citation>
    <scope>NUCLEOTIDE SEQUENCE</scope>
    <source>
        <strain evidence="2">CGMCC 1.7086</strain>
    </source>
</reference>
<dbReference type="InterPro" id="IPR051531">
    <property type="entry name" value="N-acetyltransferase"/>
</dbReference>
<accession>A0A917YTJ8</accession>
<protein>
    <submittedName>
        <fullName evidence="2">Acetyltransferase</fullName>
    </submittedName>
</protein>
<name>A0A917YTJ8_9ALTE</name>
<gene>
    <name evidence="2" type="ORF">GCM10010982_10070</name>
</gene>
<dbReference type="InterPro" id="IPR000182">
    <property type="entry name" value="GNAT_dom"/>
</dbReference>
<dbReference type="Pfam" id="PF13302">
    <property type="entry name" value="Acetyltransf_3"/>
    <property type="match status" value="1"/>
</dbReference>
<dbReference type="RefSeq" id="WP_188691131.1">
    <property type="nucleotide sequence ID" value="NZ_BMLS01000001.1"/>
</dbReference>
<keyword evidence="3" id="KW-1185">Reference proteome</keyword>
<dbReference type="SUPFAM" id="SSF55729">
    <property type="entry name" value="Acyl-CoA N-acyltransferases (Nat)"/>
    <property type="match status" value="1"/>
</dbReference>
<dbReference type="PANTHER" id="PTHR43792">
    <property type="entry name" value="GNAT FAMILY, PUTATIVE (AFU_ORTHOLOGUE AFUA_3G00765)-RELATED-RELATED"/>
    <property type="match status" value="1"/>
</dbReference>
<dbReference type="Gene3D" id="3.40.630.30">
    <property type="match status" value="1"/>
</dbReference>
<dbReference type="PROSITE" id="PS51186">
    <property type="entry name" value="GNAT"/>
    <property type="match status" value="1"/>
</dbReference>
<evidence type="ECO:0000313" key="3">
    <source>
        <dbReference type="Proteomes" id="UP000606935"/>
    </source>
</evidence>
<organism evidence="2 3">
    <name type="scientific">Bowmanella pacifica</name>
    <dbReference type="NCBI Taxonomy" id="502051"/>
    <lineage>
        <taxon>Bacteria</taxon>
        <taxon>Pseudomonadati</taxon>
        <taxon>Pseudomonadota</taxon>
        <taxon>Gammaproteobacteria</taxon>
        <taxon>Alteromonadales</taxon>
        <taxon>Alteromonadaceae</taxon>
        <taxon>Bowmanella</taxon>
    </lineage>
</organism>
<feature type="domain" description="N-acetyltransferase" evidence="1">
    <location>
        <begin position="10"/>
        <end position="175"/>
    </location>
</feature>